<dbReference type="EC" id="2.7.7.7" evidence="1"/>
<evidence type="ECO:0000313" key="10">
    <source>
        <dbReference type="Proteomes" id="UP000741360"/>
    </source>
</evidence>
<dbReference type="SUPFAM" id="SSF52540">
    <property type="entry name" value="P-loop containing nucleoside triphosphate hydrolases"/>
    <property type="match status" value="1"/>
</dbReference>
<dbReference type="InterPro" id="IPR015199">
    <property type="entry name" value="DNA_pol_III_delta_C"/>
</dbReference>
<feature type="domain" description="DNA polymerase III delta subunit C-terminal" evidence="8">
    <location>
        <begin position="184"/>
        <end position="274"/>
    </location>
</feature>
<dbReference type="GO" id="GO:0003887">
    <property type="term" value="F:DNA-directed DNA polymerase activity"/>
    <property type="evidence" value="ECO:0007669"/>
    <property type="project" value="UniProtKB-KW"/>
</dbReference>
<organism evidence="9 10">
    <name type="scientific">Tectimicrobiota bacterium</name>
    <dbReference type="NCBI Taxonomy" id="2528274"/>
    <lineage>
        <taxon>Bacteria</taxon>
        <taxon>Pseudomonadati</taxon>
        <taxon>Nitrospinota/Tectimicrobiota group</taxon>
        <taxon>Candidatus Tectimicrobiota</taxon>
    </lineage>
</organism>
<evidence type="ECO:0000256" key="5">
    <source>
        <dbReference type="ARBA" id="ARBA00022705"/>
    </source>
</evidence>
<gene>
    <name evidence="9" type="ORF">HYY65_03660</name>
</gene>
<dbReference type="GO" id="GO:0006261">
    <property type="term" value="P:DNA-templated DNA replication"/>
    <property type="evidence" value="ECO:0007669"/>
    <property type="project" value="TreeGrafter"/>
</dbReference>
<dbReference type="AlphaFoldDB" id="A0A932GN22"/>
<evidence type="ECO:0000313" key="9">
    <source>
        <dbReference type="EMBL" id="MBI3014166.1"/>
    </source>
</evidence>
<dbReference type="Gene3D" id="3.40.50.300">
    <property type="entry name" value="P-loop containing nucleotide triphosphate hydrolases"/>
    <property type="match status" value="1"/>
</dbReference>
<keyword evidence="4" id="KW-0548">Nucleotidyltransferase</keyword>
<keyword evidence="5" id="KW-0235">DNA replication</keyword>
<dbReference type="GO" id="GO:0009360">
    <property type="term" value="C:DNA polymerase III complex"/>
    <property type="evidence" value="ECO:0007669"/>
    <property type="project" value="InterPro"/>
</dbReference>
<evidence type="ECO:0000256" key="1">
    <source>
        <dbReference type="ARBA" id="ARBA00012417"/>
    </source>
</evidence>
<dbReference type="Proteomes" id="UP000741360">
    <property type="component" value="Unassembled WGS sequence"/>
</dbReference>
<proteinExistence type="predicted"/>
<evidence type="ECO:0000256" key="7">
    <source>
        <dbReference type="ARBA" id="ARBA00049244"/>
    </source>
</evidence>
<dbReference type="Pfam" id="PF13177">
    <property type="entry name" value="DNA_pol3_delta2"/>
    <property type="match status" value="1"/>
</dbReference>
<dbReference type="Pfam" id="PF09115">
    <property type="entry name" value="DNApol3-delta_C"/>
    <property type="match status" value="1"/>
</dbReference>
<keyword evidence="6" id="KW-0239">DNA-directed DNA polymerase</keyword>
<keyword evidence="3" id="KW-0808">Transferase</keyword>
<evidence type="ECO:0000259" key="8">
    <source>
        <dbReference type="Pfam" id="PF09115"/>
    </source>
</evidence>
<reference evidence="9" key="1">
    <citation type="submission" date="2020-07" db="EMBL/GenBank/DDBJ databases">
        <title>Huge and variable diversity of episymbiotic CPR bacteria and DPANN archaea in groundwater ecosystems.</title>
        <authorList>
            <person name="He C.Y."/>
            <person name="Keren R."/>
            <person name="Whittaker M."/>
            <person name="Farag I.F."/>
            <person name="Doudna J."/>
            <person name="Cate J.H.D."/>
            <person name="Banfield J.F."/>
        </authorList>
    </citation>
    <scope>NUCLEOTIDE SEQUENCE</scope>
    <source>
        <strain evidence="9">NC_groundwater_717_Ag_S-0.2um_59_8</strain>
    </source>
</reference>
<accession>A0A932GN22</accession>
<name>A0A932GN22_UNCTE</name>
<evidence type="ECO:0000256" key="2">
    <source>
        <dbReference type="ARBA" id="ARBA00014363"/>
    </source>
</evidence>
<evidence type="ECO:0000256" key="6">
    <source>
        <dbReference type="ARBA" id="ARBA00022932"/>
    </source>
</evidence>
<comment type="catalytic activity">
    <reaction evidence="7">
        <text>DNA(n) + a 2'-deoxyribonucleoside 5'-triphosphate = DNA(n+1) + diphosphate</text>
        <dbReference type="Rhea" id="RHEA:22508"/>
        <dbReference type="Rhea" id="RHEA-COMP:17339"/>
        <dbReference type="Rhea" id="RHEA-COMP:17340"/>
        <dbReference type="ChEBI" id="CHEBI:33019"/>
        <dbReference type="ChEBI" id="CHEBI:61560"/>
        <dbReference type="ChEBI" id="CHEBI:173112"/>
        <dbReference type="EC" id="2.7.7.7"/>
    </reaction>
</comment>
<dbReference type="EMBL" id="JACPSX010000060">
    <property type="protein sequence ID" value="MBI3014166.1"/>
    <property type="molecule type" value="Genomic_DNA"/>
</dbReference>
<dbReference type="PANTHER" id="PTHR11669">
    <property type="entry name" value="REPLICATION FACTOR C / DNA POLYMERASE III GAMMA-TAU SUBUNIT"/>
    <property type="match status" value="1"/>
</dbReference>
<evidence type="ECO:0000256" key="3">
    <source>
        <dbReference type="ARBA" id="ARBA00022679"/>
    </source>
</evidence>
<sequence length="290" mass="31740">MNGSSVLLGHERAREFLFGALAEKRVAQAYLFTGPAQIGKRLMALTFARGILCPGGSKVPCEECPSCRKASRGVHPDLLLVEPQTDPGRDAKSLKIEQVRDLQRALSLKAHEGTRKVAILDDAEFLTEQAGNALLKVIEEPPPWAVLSRGRVGWALDMDMALREKFLSLAFLLLTPGPAPGNAGLQSLLQNFGKERRTFEEFLRLFLLLSRDLMVLQSGAREEQVVNRDKIPEMKQINLQTPPAALGRIATMVSETLGQLRANASPQLALEALAARISLARAGVKESHHV</sequence>
<evidence type="ECO:0000256" key="4">
    <source>
        <dbReference type="ARBA" id="ARBA00022695"/>
    </source>
</evidence>
<dbReference type="PANTHER" id="PTHR11669:SF8">
    <property type="entry name" value="DNA POLYMERASE III SUBUNIT DELTA"/>
    <property type="match status" value="1"/>
</dbReference>
<dbReference type="GO" id="GO:0003677">
    <property type="term" value="F:DNA binding"/>
    <property type="evidence" value="ECO:0007669"/>
    <property type="project" value="InterPro"/>
</dbReference>
<comment type="caution">
    <text evidence="9">The sequence shown here is derived from an EMBL/GenBank/DDBJ whole genome shotgun (WGS) entry which is preliminary data.</text>
</comment>
<dbReference type="InterPro" id="IPR050238">
    <property type="entry name" value="DNA_Rep/Repair_Clamp_Loader"/>
</dbReference>
<protein>
    <recommendedName>
        <fullName evidence="2">DNA polymerase III subunit delta'</fullName>
        <ecNumber evidence="1">2.7.7.7</ecNumber>
    </recommendedName>
</protein>
<dbReference type="InterPro" id="IPR027417">
    <property type="entry name" value="P-loop_NTPase"/>
</dbReference>